<keyword evidence="3" id="KW-1185">Reference proteome</keyword>
<feature type="transmembrane region" description="Helical" evidence="1">
    <location>
        <begin position="72"/>
        <end position="95"/>
    </location>
</feature>
<evidence type="ECO:0000256" key="1">
    <source>
        <dbReference type="SAM" id="Phobius"/>
    </source>
</evidence>
<dbReference type="EMBL" id="JACRSY010000021">
    <property type="protein sequence ID" value="MBC8580468.1"/>
    <property type="molecule type" value="Genomic_DNA"/>
</dbReference>
<dbReference type="SUPFAM" id="SSF103473">
    <property type="entry name" value="MFS general substrate transporter"/>
    <property type="match status" value="1"/>
</dbReference>
<proteinExistence type="predicted"/>
<comment type="caution">
    <text evidence="2">The sequence shown here is derived from an EMBL/GenBank/DDBJ whole genome shotgun (WGS) entry which is preliminary data.</text>
</comment>
<name>A0A926EHP7_9FIRM</name>
<evidence type="ECO:0000313" key="2">
    <source>
        <dbReference type="EMBL" id="MBC8580468.1"/>
    </source>
</evidence>
<protein>
    <submittedName>
        <fullName evidence="2">DUF3796 domain-containing protein</fullName>
    </submittedName>
</protein>
<dbReference type="RefSeq" id="WP_249333242.1">
    <property type="nucleotide sequence ID" value="NZ_JACRSY010000021.1"/>
</dbReference>
<keyword evidence="1" id="KW-0812">Transmembrane</keyword>
<keyword evidence="1" id="KW-0472">Membrane</keyword>
<dbReference type="Proteomes" id="UP000655830">
    <property type="component" value="Unassembled WGS sequence"/>
</dbReference>
<dbReference type="Pfam" id="PF09946">
    <property type="entry name" value="DUF2178"/>
    <property type="match status" value="1"/>
</dbReference>
<dbReference type="InterPro" id="IPR019235">
    <property type="entry name" value="DUF2178_TM"/>
</dbReference>
<feature type="transmembrane region" description="Helical" evidence="1">
    <location>
        <begin position="36"/>
        <end position="51"/>
    </location>
</feature>
<evidence type="ECO:0000313" key="3">
    <source>
        <dbReference type="Proteomes" id="UP000655830"/>
    </source>
</evidence>
<accession>A0A926EHP7</accession>
<dbReference type="InterPro" id="IPR036259">
    <property type="entry name" value="MFS_trans_sf"/>
</dbReference>
<feature type="transmembrane region" description="Helical" evidence="1">
    <location>
        <begin position="12"/>
        <end position="30"/>
    </location>
</feature>
<gene>
    <name evidence="2" type="ORF">H8718_13110</name>
</gene>
<dbReference type="AlphaFoldDB" id="A0A926EHP7"/>
<feature type="transmembrane region" description="Helical" evidence="1">
    <location>
        <begin position="101"/>
        <end position="128"/>
    </location>
</feature>
<reference evidence="2" key="1">
    <citation type="submission" date="2020-08" db="EMBL/GenBank/DDBJ databases">
        <title>Genome public.</title>
        <authorList>
            <person name="Liu C."/>
            <person name="Sun Q."/>
        </authorList>
    </citation>
    <scope>NUCLEOTIDE SEQUENCE</scope>
    <source>
        <strain evidence="2">NSJ-12</strain>
    </source>
</reference>
<keyword evidence="1" id="KW-1133">Transmembrane helix</keyword>
<sequence>MKRDTTRTRKISPWLGLLGLLGFISPILYIELSNPNALLFLGFFGFFGFYFEGKMSNTLRDERFQYNEQRAVATASQITHVSMAFILIITVNWVSQRGIEIAYTFLVAALALLWALQISLPLGLLYYYENKE</sequence>
<organism evidence="2 3">
    <name type="scientific">Zhenhengia yiwuensis</name>
    <dbReference type="NCBI Taxonomy" id="2763666"/>
    <lineage>
        <taxon>Bacteria</taxon>
        <taxon>Bacillati</taxon>
        <taxon>Bacillota</taxon>
        <taxon>Clostridia</taxon>
        <taxon>Lachnospirales</taxon>
        <taxon>Lachnospiraceae</taxon>
        <taxon>Zhenhengia</taxon>
    </lineage>
</organism>